<evidence type="ECO:0000313" key="2">
    <source>
        <dbReference type="EMBL" id="VDI83054.1"/>
    </source>
</evidence>
<feature type="coiled-coil region" evidence="1">
    <location>
        <begin position="190"/>
        <end position="272"/>
    </location>
</feature>
<protein>
    <submittedName>
        <fullName evidence="2">Uncharacterized protein</fullName>
    </submittedName>
</protein>
<evidence type="ECO:0000256" key="1">
    <source>
        <dbReference type="SAM" id="Coils"/>
    </source>
</evidence>
<dbReference type="Proteomes" id="UP000596742">
    <property type="component" value="Unassembled WGS sequence"/>
</dbReference>
<accession>A0A8B6HQR8</accession>
<gene>
    <name evidence="2" type="ORF">MGAL_10B079734</name>
</gene>
<feature type="coiled-coil region" evidence="1">
    <location>
        <begin position="115"/>
        <end position="152"/>
    </location>
</feature>
<reference evidence="2" key="1">
    <citation type="submission" date="2018-11" db="EMBL/GenBank/DDBJ databases">
        <authorList>
            <person name="Alioto T."/>
            <person name="Alioto T."/>
        </authorList>
    </citation>
    <scope>NUCLEOTIDE SEQUENCE</scope>
</reference>
<dbReference type="EMBL" id="UYJE01010422">
    <property type="protein sequence ID" value="VDI83054.1"/>
    <property type="molecule type" value="Genomic_DNA"/>
</dbReference>
<proteinExistence type="predicted"/>
<dbReference type="AlphaFoldDB" id="A0A8B6HQR8"/>
<evidence type="ECO:0000313" key="3">
    <source>
        <dbReference type="Proteomes" id="UP000596742"/>
    </source>
</evidence>
<keyword evidence="1" id="KW-0175">Coiled coil</keyword>
<name>A0A8B6HQR8_MYTGA</name>
<comment type="caution">
    <text evidence="2">The sequence shown here is derived from an EMBL/GenBank/DDBJ whole genome shotgun (WGS) entry which is preliminary data.</text>
</comment>
<organism evidence="2 3">
    <name type="scientific">Mytilus galloprovincialis</name>
    <name type="common">Mediterranean mussel</name>
    <dbReference type="NCBI Taxonomy" id="29158"/>
    <lineage>
        <taxon>Eukaryota</taxon>
        <taxon>Metazoa</taxon>
        <taxon>Spiralia</taxon>
        <taxon>Lophotrochozoa</taxon>
        <taxon>Mollusca</taxon>
        <taxon>Bivalvia</taxon>
        <taxon>Autobranchia</taxon>
        <taxon>Pteriomorphia</taxon>
        <taxon>Mytilida</taxon>
        <taxon>Mytiloidea</taxon>
        <taxon>Mytilidae</taxon>
        <taxon>Mytilinae</taxon>
        <taxon>Mytilus</taxon>
    </lineage>
</organism>
<sequence>MGYLWNLDPFNMWIVFDYKGTILQLVHKLMDNATVLSYIGVLSVTIYQSYYNKRKLDEQLAELNKKRKDDLQMIQENLLAKCKVNKDNIWSDLKSKLDETLAERNHITESIGKKKEQLTALIEQGKEIQEQMKKEKETLTNLKRKQEEEIERIHGIQETRLADYKGKLDEQLADFTKEEKKITDVIQNEFKNLKDLNRVQDERVAKLEEKQGGLSTKSNLIGNDLKNLKDLNTKQEERLATLEKNQGGLVAKREREEQIEEYKKKLELEQKIN</sequence>
<keyword evidence="3" id="KW-1185">Reference proteome</keyword>